<name>A0A8S1RTT7_9CILI</name>
<accession>A0A8S1RTT7</accession>
<dbReference type="Proteomes" id="UP000692954">
    <property type="component" value="Unassembled WGS sequence"/>
</dbReference>
<proteinExistence type="predicted"/>
<sequence>MIRQQTMTDPQFDEMIRNYEIKESRRKREEKQDLQNIIKIFILMEESNYNIIREDSLPSKRLKNINLNFLVHYNHLIIHLLIKCYLGIQMNIQLRLKIQVEITNYHFKDMHLKLVLQEKQKHVYKNNLLQLNQGLWVQIIQMNRQRRDHLQEENLWDYNLIEISKYQQD</sequence>
<evidence type="ECO:0000313" key="1">
    <source>
        <dbReference type="EMBL" id="CAD8130803.1"/>
    </source>
</evidence>
<keyword evidence="2" id="KW-1185">Reference proteome</keyword>
<gene>
    <name evidence="1" type="ORF">PSON_ATCC_30995.1.T3300008</name>
</gene>
<organism evidence="1 2">
    <name type="scientific">Paramecium sonneborni</name>
    <dbReference type="NCBI Taxonomy" id="65129"/>
    <lineage>
        <taxon>Eukaryota</taxon>
        <taxon>Sar</taxon>
        <taxon>Alveolata</taxon>
        <taxon>Ciliophora</taxon>
        <taxon>Intramacronucleata</taxon>
        <taxon>Oligohymenophorea</taxon>
        <taxon>Peniculida</taxon>
        <taxon>Parameciidae</taxon>
        <taxon>Paramecium</taxon>
    </lineage>
</organism>
<reference evidence="1" key="1">
    <citation type="submission" date="2021-01" db="EMBL/GenBank/DDBJ databases">
        <authorList>
            <consortium name="Genoscope - CEA"/>
            <person name="William W."/>
        </authorList>
    </citation>
    <scope>NUCLEOTIDE SEQUENCE</scope>
</reference>
<evidence type="ECO:0000313" key="2">
    <source>
        <dbReference type="Proteomes" id="UP000692954"/>
    </source>
</evidence>
<comment type="caution">
    <text evidence="1">The sequence shown here is derived from an EMBL/GenBank/DDBJ whole genome shotgun (WGS) entry which is preliminary data.</text>
</comment>
<dbReference type="EMBL" id="CAJJDN010000330">
    <property type="protein sequence ID" value="CAD8130803.1"/>
    <property type="molecule type" value="Genomic_DNA"/>
</dbReference>
<protein>
    <submittedName>
        <fullName evidence="1">Uncharacterized protein</fullName>
    </submittedName>
</protein>
<dbReference type="AlphaFoldDB" id="A0A8S1RTT7"/>